<organism evidence="1 2">
    <name type="scientific">Streptococcus anginosus</name>
    <dbReference type="NCBI Taxonomy" id="1328"/>
    <lineage>
        <taxon>Bacteria</taxon>
        <taxon>Bacillati</taxon>
        <taxon>Bacillota</taxon>
        <taxon>Bacilli</taxon>
        <taxon>Lactobacillales</taxon>
        <taxon>Streptococcaceae</taxon>
        <taxon>Streptococcus</taxon>
        <taxon>Streptococcus anginosus group</taxon>
    </lineage>
</organism>
<name>A0A412PKU6_STRAP</name>
<dbReference type="RefSeq" id="WP_101750429.1">
    <property type="nucleotide sequence ID" value="NZ_JAAJBF010000010.1"/>
</dbReference>
<evidence type="ECO:0000313" key="1">
    <source>
        <dbReference type="EMBL" id="RGT59190.1"/>
    </source>
</evidence>
<evidence type="ECO:0000313" key="2">
    <source>
        <dbReference type="Proteomes" id="UP000284046"/>
    </source>
</evidence>
<proteinExistence type="predicted"/>
<comment type="caution">
    <text evidence="1">The sequence shown here is derived from an EMBL/GenBank/DDBJ whole genome shotgun (WGS) entry which is preliminary data.</text>
</comment>
<gene>
    <name evidence="1" type="ORF">DWX18_10075</name>
</gene>
<accession>A0A412PKU6</accession>
<protein>
    <submittedName>
        <fullName evidence="1">Uncharacterized protein</fullName>
    </submittedName>
</protein>
<dbReference type="Proteomes" id="UP000284046">
    <property type="component" value="Unassembled WGS sequence"/>
</dbReference>
<dbReference type="AlphaFoldDB" id="A0A412PKU6"/>
<reference evidence="1 2" key="1">
    <citation type="submission" date="2018-08" db="EMBL/GenBank/DDBJ databases">
        <title>A genome reference for cultivated species of the human gut microbiota.</title>
        <authorList>
            <person name="Zou Y."/>
            <person name="Xue W."/>
            <person name="Luo G."/>
        </authorList>
    </citation>
    <scope>NUCLEOTIDE SEQUENCE [LARGE SCALE GENOMIC DNA]</scope>
    <source>
        <strain evidence="1 2">AF18-38</strain>
    </source>
</reference>
<sequence>MENYEYFEKGYERIWQNFKFSFRVYQANIVFQRRLCVETLEEIDRLHKEYLRCYGVSTYGLYRRYLNMVERNYELIR</sequence>
<dbReference type="EMBL" id="QRWZ01000020">
    <property type="protein sequence ID" value="RGT59190.1"/>
    <property type="molecule type" value="Genomic_DNA"/>
</dbReference>